<keyword evidence="5 6" id="KW-0472">Membrane</keyword>
<sequence length="265" mass="29801">MDNLSLNFAKSTAQQRWYHVIDPVTKLLLVAVFTLASFLTAALPELAGLLVVALILLLTARIGRQALSLIGFSSFLIVTMFVIQGLFYSRNQTVLFNLGGLSIYREGVLYATTLGCRVLVVILITSFFIFTTTISENTHYLEQVGVPHRIVYVVMSVCYVLPQIMGNMRQIQTAQRVRGINPQKTVIQRVRAIVPVLVPLIIKTLTQSMERAIVLQLRGFDQPHRQRATAVRHYWHPAVGHIGLSLVMIGIVGWKIGWLILNNWH</sequence>
<dbReference type="STRING" id="1423804.FD14_GL001016"/>
<keyword evidence="3 6" id="KW-0812">Transmembrane</keyword>
<feature type="transmembrane region" description="Helical" evidence="6">
    <location>
        <begin position="66"/>
        <end position="87"/>
    </location>
</feature>
<dbReference type="InterPro" id="IPR003339">
    <property type="entry name" value="ABC/ECF_trnsptr_transmembrane"/>
</dbReference>
<keyword evidence="2" id="KW-1003">Cell membrane</keyword>
<feature type="transmembrane region" description="Helical" evidence="6">
    <location>
        <begin position="27"/>
        <end position="60"/>
    </location>
</feature>
<protein>
    <submittedName>
        <fullName evidence="7">Cobalt transport protein cbiq</fullName>
    </submittedName>
</protein>
<dbReference type="PANTHER" id="PTHR34857:SF2">
    <property type="entry name" value="SLL0384 PROTEIN"/>
    <property type="match status" value="1"/>
</dbReference>
<evidence type="ECO:0000313" key="8">
    <source>
        <dbReference type="Proteomes" id="UP000051442"/>
    </source>
</evidence>
<evidence type="ECO:0000256" key="3">
    <source>
        <dbReference type="ARBA" id="ARBA00022692"/>
    </source>
</evidence>
<evidence type="ECO:0000256" key="6">
    <source>
        <dbReference type="SAM" id="Phobius"/>
    </source>
</evidence>
<organism evidence="7 8">
    <name type="scientific">Secundilactobacillus similis DSM 23365 = JCM 2765</name>
    <dbReference type="NCBI Taxonomy" id="1423804"/>
    <lineage>
        <taxon>Bacteria</taxon>
        <taxon>Bacillati</taxon>
        <taxon>Bacillota</taxon>
        <taxon>Bacilli</taxon>
        <taxon>Lactobacillales</taxon>
        <taxon>Lactobacillaceae</taxon>
        <taxon>Secundilactobacillus</taxon>
    </lineage>
</organism>
<keyword evidence="8" id="KW-1185">Reference proteome</keyword>
<keyword evidence="4 6" id="KW-1133">Transmembrane helix</keyword>
<dbReference type="GO" id="GO:0005886">
    <property type="term" value="C:plasma membrane"/>
    <property type="evidence" value="ECO:0007669"/>
    <property type="project" value="UniProtKB-ARBA"/>
</dbReference>
<evidence type="ECO:0000256" key="5">
    <source>
        <dbReference type="ARBA" id="ARBA00023136"/>
    </source>
</evidence>
<reference evidence="7 8" key="1">
    <citation type="journal article" date="2015" name="Genome Announc.">
        <title>Expanding the biotechnology potential of lactobacilli through comparative genomics of 213 strains and associated genera.</title>
        <authorList>
            <person name="Sun Z."/>
            <person name="Harris H.M."/>
            <person name="McCann A."/>
            <person name="Guo C."/>
            <person name="Argimon S."/>
            <person name="Zhang W."/>
            <person name="Yang X."/>
            <person name="Jeffery I.B."/>
            <person name="Cooney J.C."/>
            <person name="Kagawa T.F."/>
            <person name="Liu W."/>
            <person name="Song Y."/>
            <person name="Salvetti E."/>
            <person name="Wrobel A."/>
            <person name="Rasinkangas P."/>
            <person name="Parkhill J."/>
            <person name="Rea M.C."/>
            <person name="O'Sullivan O."/>
            <person name="Ritari J."/>
            <person name="Douillard F.P."/>
            <person name="Paul Ross R."/>
            <person name="Yang R."/>
            <person name="Briner A.E."/>
            <person name="Felis G.E."/>
            <person name="de Vos W.M."/>
            <person name="Barrangou R."/>
            <person name="Klaenhammer T.R."/>
            <person name="Caufield P.W."/>
            <person name="Cui Y."/>
            <person name="Zhang H."/>
            <person name="O'Toole P.W."/>
        </authorList>
    </citation>
    <scope>NUCLEOTIDE SEQUENCE [LARGE SCALE GENOMIC DNA]</scope>
    <source>
        <strain evidence="7 8">DSM 23365</strain>
    </source>
</reference>
<dbReference type="RefSeq" id="WP_054735938.1">
    <property type="nucleotide sequence ID" value="NZ_AYZM01000111.1"/>
</dbReference>
<evidence type="ECO:0000256" key="1">
    <source>
        <dbReference type="ARBA" id="ARBA00004141"/>
    </source>
</evidence>
<evidence type="ECO:0000313" key="7">
    <source>
        <dbReference type="EMBL" id="KRN21574.1"/>
    </source>
</evidence>
<dbReference type="PATRIC" id="fig|1423804.4.peg.1094"/>
<dbReference type="AlphaFoldDB" id="A0A0R2F175"/>
<feature type="transmembrane region" description="Helical" evidence="6">
    <location>
        <begin position="242"/>
        <end position="261"/>
    </location>
</feature>
<dbReference type="EMBL" id="AYZM01000111">
    <property type="protein sequence ID" value="KRN21574.1"/>
    <property type="molecule type" value="Genomic_DNA"/>
</dbReference>
<gene>
    <name evidence="7" type="ORF">FD14_GL001016</name>
</gene>
<proteinExistence type="predicted"/>
<dbReference type="Pfam" id="PF02361">
    <property type="entry name" value="CbiQ"/>
    <property type="match status" value="1"/>
</dbReference>
<comment type="subcellular location">
    <subcellularLocation>
        <location evidence="1">Membrane</location>
        <topology evidence="1">Multi-pass membrane protein</topology>
    </subcellularLocation>
</comment>
<evidence type="ECO:0000256" key="4">
    <source>
        <dbReference type="ARBA" id="ARBA00022989"/>
    </source>
</evidence>
<dbReference type="Proteomes" id="UP000051442">
    <property type="component" value="Unassembled WGS sequence"/>
</dbReference>
<comment type="caution">
    <text evidence="7">The sequence shown here is derived from an EMBL/GenBank/DDBJ whole genome shotgun (WGS) entry which is preliminary data.</text>
</comment>
<dbReference type="PANTHER" id="PTHR34857">
    <property type="entry name" value="SLL0384 PROTEIN"/>
    <property type="match status" value="1"/>
</dbReference>
<dbReference type="CDD" id="cd16914">
    <property type="entry name" value="EcfT"/>
    <property type="match status" value="1"/>
</dbReference>
<evidence type="ECO:0000256" key="2">
    <source>
        <dbReference type="ARBA" id="ARBA00022475"/>
    </source>
</evidence>
<dbReference type="InterPro" id="IPR051611">
    <property type="entry name" value="ECF_transporter_component"/>
</dbReference>
<dbReference type="OrthoDB" id="166227at2"/>
<feature type="transmembrane region" description="Helical" evidence="6">
    <location>
        <begin position="108"/>
        <end position="130"/>
    </location>
</feature>
<name>A0A0R2F175_9LACO</name>
<accession>A0A0R2F175</accession>